<evidence type="ECO:0000256" key="4">
    <source>
        <dbReference type="ARBA" id="ARBA00023002"/>
    </source>
</evidence>
<dbReference type="EMBL" id="UGHF01000001">
    <property type="protein sequence ID" value="STO60238.1"/>
    <property type="molecule type" value="Genomic_DNA"/>
</dbReference>
<dbReference type="InterPro" id="IPR015939">
    <property type="entry name" value="Fum_Rdtase/Succ_DH_flav-like_C"/>
</dbReference>
<dbReference type="STRING" id="733.B0186_08255"/>
<dbReference type="Gene3D" id="3.90.700.10">
    <property type="entry name" value="Succinate dehydrogenase/fumarate reductase flavoprotein, catalytic domain"/>
    <property type="match status" value="1"/>
</dbReference>
<reference evidence="10 11" key="1">
    <citation type="submission" date="2018-06" db="EMBL/GenBank/DDBJ databases">
        <authorList>
            <consortium name="Pathogen Informatics"/>
            <person name="Doyle S."/>
        </authorList>
    </citation>
    <scope>NUCLEOTIDE SEQUENCE [LARGE SCALE GENOMIC DNA]</scope>
    <source>
        <strain evidence="8 10">NCTC1659</strain>
        <strain evidence="9 11">NCTC8540</strain>
    </source>
</reference>
<evidence type="ECO:0000259" key="7">
    <source>
        <dbReference type="Pfam" id="PF02910"/>
    </source>
</evidence>
<proteinExistence type="predicted"/>
<feature type="domain" description="Fumarate reductase/succinate dehydrogenase flavoprotein-like C-terminal" evidence="7">
    <location>
        <begin position="445"/>
        <end position="529"/>
    </location>
</feature>
<keyword evidence="3" id="KW-0285">Flavoprotein</keyword>
<dbReference type="SUPFAM" id="SSF51905">
    <property type="entry name" value="FAD/NAD(P)-binding domain"/>
    <property type="match status" value="1"/>
</dbReference>
<dbReference type="InterPro" id="IPR030664">
    <property type="entry name" value="SdhA/FrdA/AprA"/>
</dbReference>
<dbReference type="InterPro" id="IPR036188">
    <property type="entry name" value="FAD/NAD-bd_sf"/>
</dbReference>
<dbReference type="GO" id="GO:0009055">
    <property type="term" value="F:electron transfer activity"/>
    <property type="evidence" value="ECO:0007669"/>
    <property type="project" value="TreeGrafter"/>
</dbReference>
<dbReference type="GO" id="GO:0005886">
    <property type="term" value="C:plasma membrane"/>
    <property type="evidence" value="ECO:0007669"/>
    <property type="project" value="TreeGrafter"/>
</dbReference>
<dbReference type="PRINTS" id="PR00368">
    <property type="entry name" value="FADPNR"/>
</dbReference>
<keyword evidence="5" id="KW-0175">Coiled coil</keyword>
<dbReference type="Pfam" id="PF02910">
    <property type="entry name" value="Succ_DH_flav_C"/>
    <property type="match status" value="1"/>
</dbReference>
<dbReference type="EMBL" id="UGHJ01000001">
    <property type="protein sequence ID" value="STO68825.1"/>
    <property type="molecule type" value="Genomic_DNA"/>
</dbReference>
<evidence type="ECO:0000256" key="2">
    <source>
        <dbReference type="ARBA" id="ARBA00005163"/>
    </source>
</evidence>
<comment type="pathway">
    <text evidence="2">Carbohydrate metabolism; tricarboxylic acid cycle.</text>
</comment>
<protein>
    <submittedName>
        <fullName evidence="8">Succinate dehydrogenase/fumarate reductase, flavoprotein subunit</fullName>
        <ecNumber evidence="8">1.4.3.16</ecNumber>
    </submittedName>
</protein>
<dbReference type="GO" id="GO:0050660">
    <property type="term" value="F:flavin adenine dinucleotide binding"/>
    <property type="evidence" value="ECO:0007669"/>
    <property type="project" value="TreeGrafter"/>
</dbReference>
<evidence type="ECO:0000313" key="9">
    <source>
        <dbReference type="EMBL" id="STO68825.1"/>
    </source>
</evidence>
<dbReference type="GO" id="GO:0000104">
    <property type="term" value="F:succinate dehydrogenase activity"/>
    <property type="evidence" value="ECO:0007669"/>
    <property type="project" value="TreeGrafter"/>
</dbReference>
<dbReference type="GO" id="GO:0008734">
    <property type="term" value="F:L-aspartate oxidase activity"/>
    <property type="evidence" value="ECO:0007669"/>
    <property type="project" value="UniProtKB-EC"/>
</dbReference>
<keyword evidence="10" id="KW-1185">Reference proteome</keyword>
<feature type="domain" description="FAD-dependent oxidoreductase 2 FAD-binding" evidence="6">
    <location>
        <begin position="339"/>
        <end position="386"/>
    </location>
</feature>
<organism evidence="8 10">
    <name type="scientific">Canicola haemoglobinophilus</name>
    <dbReference type="NCBI Taxonomy" id="733"/>
    <lineage>
        <taxon>Bacteria</taxon>
        <taxon>Pseudomonadati</taxon>
        <taxon>Pseudomonadota</taxon>
        <taxon>Gammaproteobacteria</taxon>
        <taxon>Pasteurellales</taxon>
        <taxon>Pasteurellaceae</taxon>
        <taxon>Canicola</taxon>
    </lineage>
</organism>
<comment type="cofactor">
    <cofactor evidence="1">
        <name>FAD</name>
        <dbReference type="ChEBI" id="CHEBI:57692"/>
    </cofactor>
</comment>
<dbReference type="EC" id="1.4.3.16" evidence="8"/>
<dbReference type="Gene3D" id="3.50.50.60">
    <property type="entry name" value="FAD/NAD(P)-binding domain"/>
    <property type="match status" value="1"/>
</dbReference>
<dbReference type="PIRSF" id="PIRSF000171">
    <property type="entry name" value="SDHA_APRA_LASPO"/>
    <property type="match status" value="1"/>
</dbReference>
<evidence type="ECO:0000256" key="1">
    <source>
        <dbReference type="ARBA" id="ARBA00001974"/>
    </source>
</evidence>
<evidence type="ECO:0000313" key="10">
    <source>
        <dbReference type="Proteomes" id="UP000254329"/>
    </source>
</evidence>
<dbReference type="Pfam" id="PF00890">
    <property type="entry name" value="FAD_binding_2"/>
    <property type="match status" value="2"/>
</dbReference>
<keyword evidence="4 8" id="KW-0560">Oxidoreductase</keyword>
<feature type="coiled-coil region" evidence="5">
    <location>
        <begin position="457"/>
        <end position="484"/>
    </location>
</feature>
<dbReference type="InterPro" id="IPR037099">
    <property type="entry name" value="Fum_R/Succ_DH_flav-like_C_sf"/>
</dbReference>
<dbReference type="Gene3D" id="1.20.58.100">
    <property type="entry name" value="Fumarate reductase/succinate dehydrogenase flavoprotein-like, C-terminal domain"/>
    <property type="match status" value="1"/>
</dbReference>
<gene>
    <name evidence="8" type="primary">sdhA</name>
    <name evidence="8" type="ORF">NCTC1659_01514</name>
    <name evidence="9" type="ORF">NCTC8540_01339</name>
</gene>
<dbReference type="InterPro" id="IPR027477">
    <property type="entry name" value="Succ_DH/fumarate_Rdtase_cat_sf"/>
</dbReference>
<dbReference type="OrthoDB" id="9148689at2"/>
<dbReference type="Proteomes" id="UP000254329">
    <property type="component" value="Unassembled WGS sequence"/>
</dbReference>
<evidence type="ECO:0000313" key="11">
    <source>
        <dbReference type="Proteomes" id="UP000254496"/>
    </source>
</evidence>
<dbReference type="Proteomes" id="UP000254496">
    <property type="component" value="Unassembled WGS sequence"/>
</dbReference>
<evidence type="ECO:0000256" key="5">
    <source>
        <dbReference type="SAM" id="Coils"/>
    </source>
</evidence>
<dbReference type="RefSeq" id="WP_078218877.1">
    <property type="nucleotide sequence ID" value="NZ_MUXZ01000026.1"/>
</dbReference>
<evidence type="ECO:0000313" key="8">
    <source>
        <dbReference type="EMBL" id="STO60238.1"/>
    </source>
</evidence>
<dbReference type="SUPFAM" id="SSF46977">
    <property type="entry name" value="Succinate dehydrogenase/fumarate reductase flavoprotein C-terminal domain"/>
    <property type="match status" value="1"/>
</dbReference>
<dbReference type="PANTHER" id="PTHR11632:SF51">
    <property type="entry name" value="SUCCINATE DEHYDROGENASE [UBIQUINONE] FLAVOPROTEIN SUBUNIT, MITOCHONDRIAL"/>
    <property type="match status" value="1"/>
</dbReference>
<dbReference type="InterPro" id="IPR003953">
    <property type="entry name" value="FAD-dep_OxRdtase_2_FAD-bd"/>
</dbReference>
<dbReference type="GO" id="GO:0009061">
    <property type="term" value="P:anaerobic respiration"/>
    <property type="evidence" value="ECO:0007669"/>
    <property type="project" value="TreeGrafter"/>
</dbReference>
<evidence type="ECO:0000259" key="6">
    <source>
        <dbReference type="Pfam" id="PF00890"/>
    </source>
</evidence>
<evidence type="ECO:0000256" key="3">
    <source>
        <dbReference type="ARBA" id="ARBA00022630"/>
    </source>
</evidence>
<dbReference type="PANTHER" id="PTHR11632">
    <property type="entry name" value="SUCCINATE DEHYDROGENASE 2 FLAVOPROTEIN SUBUNIT"/>
    <property type="match status" value="1"/>
</dbReference>
<accession>A0A1V4AZV8</accession>
<feature type="domain" description="FAD-dependent oxidoreductase 2 FAD-binding" evidence="6">
    <location>
        <begin position="12"/>
        <end position="237"/>
    </location>
</feature>
<dbReference type="AlphaFoldDB" id="A0A1V4AZV8"/>
<name>A0A1V4AZV8_9PAST</name>
<sequence>MELNIVNVEAVDILIVGSGIAGLIATDQALKAGNKVCLSTTGKLCGGASFFPIKATLGIQVTAKDISDKEKYKEDISNMGNHMDNPELIEAYINEIRENIFLLKNIGFKPWLRKDNRPACFAKYPREIYLINNWKEAKKQCQENLEKYENLTLLENSALIRIIKDKDSVIGAILKKQDEYVFIKTKAIILATGGIAGNYKHSLYPNTITGTGHIIALDAGAKAQNMEFIQFIPAFLEPKYNILFGEHTLKYCSGMYDLNNKLLLPGIDDNNWNKLWLERSAYAPFSFDFESHKIDLHINSCGTKLKFNKELYENEEEFYKVYLNWLKDDIGIDLLKDEIVITHFAHSCNGGIKIDTNGYTGILGLYAVGELSSAIEGANRLGGNSVGGALVFGKKAVEHIQQYFKDLTNKQEFNDKQLLSEFHAWIQGLLKSDGQNRLSSAALIEELKKIANNTMGIEREKTKLEQALKDIEILKNNYSIEENIYERGLEVYLRMETMKLLLLSMLARNESRGAHYRKDSPYTSDEIYKVILTRKDDITMVKKEYL</sequence>